<reference evidence="2" key="1">
    <citation type="submission" date="2016-11" db="EMBL/GenBank/DDBJ databases">
        <authorList>
            <person name="Varghese N."/>
            <person name="Submissions S."/>
        </authorList>
    </citation>
    <scope>NUCLEOTIDE SEQUENCE [LARGE SCALE GENOMIC DNA]</scope>
    <source>
        <strain evidence="2">DSM 17456</strain>
    </source>
</reference>
<proteinExistence type="predicted"/>
<sequence length="248" mass="29120">MHPYYEKKEKKLQKKYQQMNRWASEVLQQYYGKNIINIIMDEVTQETNSIIKRLPYIGGNENAYTPIIEINGWFIGFYNVTKKYGFIPEAAAYINGKVFKRYCEQLPKILWYPLKKLAFSQLMKNYFNNQAKKSQERLYPEDFVYTFNVDSVTGGYTFVFSSCAVHKHYEAEGANELKQFCNFADPIYSTMFNLGCNADYSFATGYKKCILSFDEGRKTKLPDNITAMIEEGKEFLQHHQLPHSHHKT</sequence>
<evidence type="ECO:0000313" key="2">
    <source>
        <dbReference type="Proteomes" id="UP000184694"/>
    </source>
</evidence>
<evidence type="ECO:0008006" key="3">
    <source>
        <dbReference type="Google" id="ProtNLM"/>
    </source>
</evidence>
<dbReference type="EMBL" id="FSRG01000003">
    <property type="protein sequence ID" value="SIN72300.1"/>
    <property type="molecule type" value="Genomic_DNA"/>
</dbReference>
<dbReference type="OrthoDB" id="9805176at2"/>
<evidence type="ECO:0000313" key="1">
    <source>
        <dbReference type="EMBL" id="SIN72300.1"/>
    </source>
</evidence>
<protein>
    <recommendedName>
        <fullName evidence="3">L-2-amino-thiazoline-4-carboxylic acid hydrolase</fullName>
    </recommendedName>
</protein>
<gene>
    <name evidence="1" type="ORF">SAMN02745161_0342</name>
</gene>
<organism evidence="1 2">
    <name type="scientific">Halodesulfovibrio marinisediminis DSM 17456</name>
    <dbReference type="NCBI Taxonomy" id="1121457"/>
    <lineage>
        <taxon>Bacteria</taxon>
        <taxon>Pseudomonadati</taxon>
        <taxon>Thermodesulfobacteriota</taxon>
        <taxon>Desulfovibrionia</taxon>
        <taxon>Desulfovibrionales</taxon>
        <taxon>Desulfovibrionaceae</taxon>
        <taxon>Halodesulfovibrio</taxon>
    </lineage>
</organism>
<dbReference type="RefSeq" id="WP_074215228.1">
    <property type="nucleotide sequence ID" value="NZ_FSRG01000003.1"/>
</dbReference>
<accession>A0A1N6DNH0</accession>
<name>A0A1N6DNH0_9BACT</name>
<dbReference type="AlphaFoldDB" id="A0A1N6DNH0"/>
<dbReference type="Proteomes" id="UP000184694">
    <property type="component" value="Unassembled WGS sequence"/>
</dbReference>
<keyword evidence="2" id="KW-1185">Reference proteome</keyword>